<dbReference type="InterPro" id="IPR058055">
    <property type="entry name" value="PA-PLA1"/>
</dbReference>
<feature type="domain" description="DDHD" evidence="3">
    <location>
        <begin position="483"/>
        <end position="689"/>
    </location>
</feature>
<name>A0A1B6CIH6_9HEMI</name>
<dbReference type="SUPFAM" id="SSF53474">
    <property type="entry name" value="alpha/beta-Hydrolases"/>
    <property type="match status" value="1"/>
</dbReference>
<evidence type="ECO:0000256" key="1">
    <source>
        <dbReference type="ARBA" id="ARBA00038464"/>
    </source>
</evidence>
<evidence type="ECO:0000256" key="2">
    <source>
        <dbReference type="SAM" id="MobiDB-lite"/>
    </source>
</evidence>
<dbReference type="InterPro" id="IPR029058">
    <property type="entry name" value="AB_hydrolase_fold"/>
</dbReference>
<dbReference type="PANTHER" id="PTHR23509:SF48">
    <property type="entry name" value="INTRACELLULAR PHOSPHOLIPASE A1"/>
    <property type="match status" value="1"/>
</dbReference>
<dbReference type="SMART" id="SM01127">
    <property type="entry name" value="DDHD"/>
    <property type="match status" value="1"/>
</dbReference>
<dbReference type="GO" id="GO:0046872">
    <property type="term" value="F:metal ion binding"/>
    <property type="evidence" value="ECO:0007669"/>
    <property type="project" value="InterPro"/>
</dbReference>
<feature type="region of interest" description="Disordered" evidence="2">
    <location>
        <begin position="578"/>
        <end position="605"/>
    </location>
</feature>
<comment type="similarity">
    <text evidence="1">Belongs to the PA-PLA1 family.</text>
</comment>
<proteinExistence type="inferred from homology"/>
<gene>
    <name evidence="4" type="ORF">g.6315</name>
</gene>
<feature type="compositionally biased region" description="Low complexity" evidence="2">
    <location>
        <begin position="585"/>
        <end position="602"/>
    </location>
</feature>
<evidence type="ECO:0000313" key="4">
    <source>
        <dbReference type="EMBL" id="JAS13248.1"/>
    </source>
</evidence>
<evidence type="ECO:0000259" key="3">
    <source>
        <dbReference type="PROSITE" id="PS51043"/>
    </source>
</evidence>
<sequence>MAGNIKDPIFNSTLNDDESLNLTIPDSSLNLDDDNSFNLGFSDAQLTLEDSSELSTNLESLKLNESNSELNEKAQDEVIDVLRPEQVRWFYKNLSDKHWVEFNGYDSLQIEKKYQDLSSEEWKYYNQTYRSNKLDVSQTASVTNNALKDDGNLYDSSSAVYIPQSGSPNSSNAIGIVVRGGLYEVDLLKKNCSSIFWPGEETVITRGTWFYESWQPLEQEVSDVLEKIHLSHFIGKKNSDYEEDTKAPKKVVHTEVLLDANVDWYAPLEVYLYSHATPSKIVRSFTQRLGGYFQKKSGSRLLRGYKDLATDTDRPKDITHLVFVVHGIGQKMDIGGRILHNTALIRQNLTTLHNRLFPNSTQRAEFFPVEWRTSLTLDGGLVEAITPLHLTQLRNILNSSAMDIMYYTSPIYCAEIQRGLIYEINRLYAMFVERNPNHSVKVSIVGHSLGCVLVYDIITGWLPTDPTMENNGVEESAFGKSRLNFHVDNMFFLGSPLAVFLALRFPKGQHGYHLFPPSLCNRVYNIFHISDPVAYRLEPLVIKGYSRIAPLKIWPCNHPFRIPYCDMPLELIDSQDKESFMSNNSTTSPTPKEETPSSPSETPVREKSWSIWNLMRGGQNRSQDGTASPHQMDSPTRGLEHRLDYIIKVSGTLGTLGSSARSYLNMLSCHTSYWNNEDVAFFILTRLFPELDEAIDDTASVVTEDKSDKVTIIET</sequence>
<dbReference type="AlphaFoldDB" id="A0A1B6CIH6"/>
<dbReference type="PROSITE" id="PS51043">
    <property type="entry name" value="DDHD"/>
    <property type="match status" value="1"/>
</dbReference>
<dbReference type="InterPro" id="IPR004177">
    <property type="entry name" value="DDHD_dom"/>
</dbReference>
<dbReference type="Pfam" id="PF02862">
    <property type="entry name" value="DDHD"/>
    <property type="match status" value="1"/>
</dbReference>
<accession>A0A1B6CIH6</accession>
<dbReference type="GO" id="GO:0005737">
    <property type="term" value="C:cytoplasm"/>
    <property type="evidence" value="ECO:0007669"/>
    <property type="project" value="TreeGrafter"/>
</dbReference>
<reference evidence="4" key="1">
    <citation type="submission" date="2015-12" db="EMBL/GenBank/DDBJ databases">
        <title>De novo transcriptome assembly of four potential Pierce s Disease insect vectors from Arizona vineyards.</title>
        <authorList>
            <person name="Tassone E.E."/>
        </authorList>
    </citation>
    <scope>NUCLEOTIDE SEQUENCE</scope>
</reference>
<protein>
    <recommendedName>
        <fullName evidence="3">DDHD domain-containing protein</fullName>
    </recommendedName>
</protein>
<dbReference type="PANTHER" id="PTHR23509">
    <property type="entry name" value="PA-PL1 PHOSPHOLIPASE FAMILY"/>
    <property type="match status" value="1"/>
</dbReference>
<dbReference type="GO" id="GO:0004620">
    <property type="term" value="F:phospholipase activity"/>
    <property type="evidence" value="ECO:0007669"/>
    <property type="project" value="TreeGrafter"/>
</dbReference>
<organism evidence="4">
    <name type="scientific">Clastoptera arizonana</name>
    <name type="common">Arizona spittle bug</name>
    <dbReference type="NCBI Taxonomy" id="38151"/>
    <lineage>
        <taxon>Eukaryota</taxon>
        <taxon>Metazoa</taxon>
        <taxon>Ecdysozoa</taxon>
        <taxon>Arthropoda</taxon>
        <taxon>Hexapoda</taxon>
        <taxon>Insecta</taxon>
        <taxon>Pterygota</taxon>
        <taxon>Neoptera</taxon>
        <taxon>Paraneoptera</taxon>
        <taxon>Hemiptera</taxon>
        <taxon>Auchenorrhyncha</taxon>
        <taxon>Cercopoidea</taxon>
        <taxon>Clastopteridae</taxon>
        <taxon>Clastoptera</taxon>
    </lineage>
</organism>
<dbReference type="EMBL" id="GEDC01024050">
    <property type="protein sequence ID" value="JAS13248.1"/>
    <property type="molecule type" value="Transcribed_RNA"/>
</dbReference>